<keyword evidence="7" id="KW-1185">Reference proteome</keyword>
<accession>A0A4R8XII8</accession>
<dbReference type="AlphaFoldDB" id="A0A4R8XII8"/>
<dbReference type="Proteomes" id="UP000298433">
    <property type="component" value="Unassembled WGS sequence"/>
</dbReference>
<dbReference type="InterPro" id="IPR000524">
    <property type="entry name" value="Tscrpt_reg_HTH_GntR"/>
</dbReference>
<dbReference type="SMART" id="SM00895">
    <property type="entry name" value="FCD"/>
    <property type="match status" value="1"/>
</dbReference>
<keyword evidence="2" id="KW-0238">DNA-binding</keyword>
<dbReference type="EMBL" id="SOGN01000058">
    <property type="protein sequence ID" value="TFC77418.1"/>
    <property type="molecule type" value="Genomic_DNA"/>
</dbReference>
<dbReference type="SUPFAM" id="SSF48008">
    <property type="entry name" value="GntR ligand-binding domain-like"/>
    <property type="match status" value="1"/>
</dbReference>
<evidence type="ECO:0000256" key="1">
    <source>
        <dbReference type="ARBA" id="ARBA00023015"/>
    </source>
</evidence>
<dbReference type="CDD" id="cd07377">
    <property type="entry name" value="WHTH_GntR"/>
    <property type="match status" value="1"/>
</dbReference>
<dbReference type="InterPro" id="IPR008920">
    <property type="entry name" value="TF_FadR/GntR_C"/>
</dbReference>
<evidence type="ECO:0000313" key="6">
    <source>
        <dbReference type="EMBL" id="TFC77418.1"/>
    </source>
</evidence>
<feature type="domain" description="HTH gntR-type" evidence="5">
    <location>
        <begin position="34"/>
        <end position="104"/>
    </location>
</feature>
<dbReference type="GO" id="GO:0003677">
    <property type="term" value="F:DNA binding"/>
    <property type="evidence" value="ECO:0007669"/>
    <property type="project" value="UniProtKB-KW"/>
</dbReference>
<sequence>MGDPRQAPAAGRPLPRPTSGPDPVGSLATPLAAVSRADEITDRLITAIAIGEYLPGARLPSERELAASLRVGRMTVRAAIATLVSQGLLETQRGRGGGSFVREQWTSSSKASVHRTLSARWEVLRDTCEAVSHLQGTIARAAAEKRTDADVTLLQQRLAAFREAESGPQSQRADELLHIAICAAAHNDTLQSVLFELESRVSIAAPAHLWGSTAGMRAMELRALADHENLIDAICSRRPDDASAIALEHARIDLELLEEALQRAGAPDA</sequence>
<keyword evidence="3" id="KW-0804">Transcription</keyword>
<dbReference type="SUPFAM" id="SSF46785">
    <property type="entry name" value="Winged helix' DNA-binding domain"/>
    <property type="match status" value="1"/>
</dbReference>
<dbReference type="InterPro" id="IPR011711">
    <property type="entry name" value="GntR_C"/>
</dbReference>
<dbReference type="PROSITE" id="PS50949">
    <property type="entry name" value="HTH_GNTR"/>
    <property type="match status" value="1"/>
</dbReference>
<evidence type="ECO:0000256" key="3">
    <source>
        <dbReference type="ARBA" id="ARBA00023163"/>
    </source>
</evidence>
<evidence type="ECO:0000313" key="7">
    <source>
        <dbReference type="Proteomes" id="UP000298433"/>
    </source>
</evidence>
<dbReference type="PANTHER" id="PTHR43537">
    <property type="entry name" value="TRANSCRIPTIONAL REGULATOR, GNTR FAMILY"/>
    <property type="match status" value="1"/>
</dbReference>
<name>A0A4R8XII8_9MICO</name>
<evidence type="ECO:0000256" key="2">
    <source>
        <dbReference type="ARBA" id="ARBA00023125"/>
    </source>
</evidence>
<dbReference type="GO" id="GO:0003700">
    <property type="term" value="F:DNA-binding transcription factor activity"/>
    <property type="evidence" value="ECO:0007669"/>
    <property type="project" value="InterPro"/>
</dbReference>
<keyword evidence="1" id="KW-0805">Transcription regulation</keyword>
<evidence type="ECO:0000259" key="5">
    <source>
        <dbReference type="PROSITE" id="PS50949"/>
    </source>
</evidence>
<comment type="caution">
    <text evidence="6">The sequence shown here is derived from an EMBL/GenBank/DDBJ whole genome shotgun (WGS) entry which is preliminary data.</text>
</comment>
<dbReference type="Gene3D" id="1.10.10.10">
    <property type="entry name" value="Winged helix-like DNA-binding domain superfamily/Winged helix DNA-binding domain"/>
    <property type="match status" value="1"/>
</dbReference>
<protein>
    <submittedName>
        <fullName evidence="6">FadR family transcriptional regulator</fullName>
    </submittedName>
</protein>
<dbReference type="PRINTS" id="PR00035">
    <property type="entry name" value="HTHGNTR"/>
</dbReference>
<dbReference type="Pfam" id="PF07729">
    <property type="entry name" value="FCD"/>
    <property type="match status" value="1"/>
</dbReference>
<dbReference type="PANTHER" id="PTHR43537:SF5">
    <property type="entry name" value="UXU OPERON TRANSCRIPTIONAL REGULATOR"/>
    <property type="match status" value="1"/>
</dbReference>
<dbReference type="SMART" id="SM00345">
    <property type="entry name" value="HTH_GNTR"/>
    <property type="match status" value="1"/>
</dbReference>
<organism evidence="6 7">
    <name type="scientific">Cryobacterium cheniae</name>
    <dbReference type="NCBI Taxonomy" id="1259262"/>
    <lineage>
        <taxon>Bacteria</taxon>
        <taxon>Bacillati</taxon>
        <taxon>Actinomycetota</taxon>
        <taxon>Actinomycetes</taxon>
        <taxon>Micrococcales</taxon>
        <taxon>Microbacteriaceae</taxon>
        <taxon>Cryobacterium</taxon>
    </lineage>
</organism>
<proteinExistence type="predicted"/>
<dbReference type="InterPro" id="IPR036388">
    <property type="entry name" value="WH-like_DNA-bd_sf"/>
</dbReference>
<dbReference type="OrthoDB" id="9784718at2"/>
<dbReference type="Gene3D" id="1.20.120.530">
    <property type="entry name" value="GntR ligand-binding domain-like"/>
    <property type="match status" value="1"/>
</dbReference>
<dbReference type="InterPro" id="IPR036390">
    <property type="entry name" value="WH_DNA-bd_sf"/>
</dbReference>
<reference evidence="6 7" key="1">
    <citation type="submission" date="2019-03" db="EMBL/GenBank/DDBJ databases">
        <title>Genomics of glacier-inhabiting Cryobacterium strains.</title>
        <authorList>
            <person name="Liu Q."/>
            <person name="Xin Y.-H."/>
        </authorList>
    </citation>
    <scope>NUCLEOTIDE SEQUENCE [LARGE SCALE GENOMIC DNA]</scope>
    <source>
        <strain evidence="6 7">TMT2-48-2</strain>
    </source>
</reference>
<gene>
    <name evidence="6" type="ORF">E3T23_13280</name>
</gene>
<evidence type="ECO:0000256" key="4">
    <source>
        <dbReference type="SAM" id="MobiDB-lite"/>
    </source>
</evidence>
<feature type="region of interest" description="Disordered" evidence="4">
    <location>
        <begin position="1"/>
        <end position="26"/>
    </location>
</feature>
<dbReference type="Pfam" id="PF00392">
    <property type="entry name" value="GntR"/>
    <property type="match status" value="1"/>
</dbReference>